<feature type="signal peptide" evidence="1">
    <location>
        <begin position="1"/>
        <end position="22"/>
    </location>
</feature>
<evidence type="ECO:0000256" key="1">
    <source>
        <dbReference type="SAM" id="SignalP"/>
    </source>
</evidence>
<accession>A0ABW9KH91</accession>
<gene>
    <name evidence="2" type="ORF">ACK2TP_01545</name>
</gene>
<dbReference type="InterPro" id="IPR001563">
    <property type="entry name" value="Peptidase_S10"/>
</dbReference>
<proteinExistence type="predicted"/>
<dbReference type="InterPro" id="IPR029058">
    <property type="entry name" value="AB_hydrolase_fold"/>
</dbReference>
<evidence type="ECO:0000313" key="3">
    <source>
        <dbReference type="Proteomes" id="UP001634747"/>
    </source>
</evidence>
<name>A0ABW9KH91_9BACT</name>
<sequence length="549" mass="58742">MRLAMVAVLSCAGVLGVGTALAQQAAPQKMTTVTTTEPAAAKPVLPPAMVPADSVTEGSVTVGGARIPYRAVAGTITVGASDAQDATLQWNGKLTSDAGVEEAPKPEDRQPTAQMFYTAYFRSDVKDTATRPVIFIYNGGPGSPTMYLHLGAFGPKHIVLGDLEHPVGGPYRMADNPNSLLDASDLVFIDAPGAGYSRVHGKDAMKAFYGVDEDGRAFARFIKKWLSKHDRWGSPRYIFGESYGTTRSAVLANMLGDVDLNGVILLSQILNFSISADGPEGNPGTDEAYFLSLPSFAATALFHHKIQAGGGLDALLPEVEQFALNDYAAALHQGADLSADRKQAIATKLAGYTGIPAATWVKANLRLSGGQFSGLLLTDASDNAGRLDTRYSGPKLDPLASEADDDPFMSATGPAFVNNMNQYAHNDLKFGADLTYKPSAREPGFHWNMGHHSPIGGGWEGSLNVMPDLAVAMERSPRMHVLLMGGYYDLGTTFFGATYEMKHLPMPAKLQSNIAYHWFQTGHMVYVNPDAAKELHDTTANFIRANQGH</sequence>
<dbReference type="Proteomes" id="UP001634747">
    <property type="component" value="Unassembled WGS sequence"/>
</dbReference>
<keyword evidence="3" id="KW-1185">Reference proteome</keyword>
<organism evidence="2 3">
    <name type="scientific">Terriglobus aquaticus</name>
    <dbReference type="NCBI Taxonomy" id="940139"/>
    <lineage>
        <taxon>Bacteria</taxon>
        <taxon>Pseudomonadati</taxon>
        <taxon>Acidobacteriota</taxon>
        <taxon>Terriglobia</taxon>
        <taxon>Terriglobales</taxon>
        <taxon>Acidobacteriaceae</taxon>
        <taxon>Terriglobus</taxon>
    </lineage>
</organism>
<dbReference type="EMBL" id="JBJYXY010000001">
    <property type="protein sequence ID" value="MFN2974437.1"/>
    <property type="molecule type" value="Genomic_DNA"/>
</dbReference>
<evidence type="ECO:0000313" key="2">
    <source>
        <dbReference type="EMBL" id="MFN2974437.1"/>
    </source>
</evidence>
<feature type="chain" id="PRO_5047268129" evidence="1">
    <location>
        <begin position="23"/>
        <end position="549"/>
    </location>
</feature>
<protein>
    <submittedName>
        <fullName evidence="2">S10 family peptidase</fullName>
    </submittedName>
</protein>
<dbReference type="Gene3D" id="3.40.50.1820">
    <property type="entry name" value="alpha/beta hydrolase"/>
    <property type="match status" value="1"/>
</dbReference>
<dbReference type="RefSeq" id="WP_263413999.1">
    <property type="nucleotide sequence ID" value="NZ_BAABBH010000001.1"/>
</dbReference>
<dbReference type="SUPFAM" id="SSF53474">
    <property type="entry name" value="alpha/beta-Hydrolases"/>
    <property type="match status" value="1"/>
</dbReference>
<dbReference type="Pfam" id="PF00450">
    <property type="entry name" value="Peptidase_S10"/>
    <property type="match status" value="1"/>
</dbReference>
<keyword evidence="1" id="KW-0732">Signal</keyword>
<reference evidence="2 3" key="1">
    <citation type="submission" date="2024-12" db="EMBL/GenBank/DDBJ databases">
        <authorList>
            <person name="Lee Y."/>
        </authorList>
    </citation>
    <scope>NUCLEOTIDE SEQUENCE [LARGE SCALE GENOMIC DNA]</scope>
    <source>
        <strain evidence="2 3">03SUJ4</strain>
    </source>
</reference>
<comment type="caution">
    <text evidence="2">The sequence shown here is derived from an EMBL/GenBank/DDBJ whole genome shotgun (WGS) entry which is preliminary data.</text>
</comment>